<comment type="similarity">
    <text evidence="1">Belongs to the amidase family.</text>
</comment>
<name>A0A3R8WSG3_9ACTN</name>
<dbReference type="Gene3D" id="3.90.1300.10">
    <property type="entry name" value="Amidase signature (AS) domain"/>
    <property type="match status" value="1"/>
</dbReference>
<gene>
    <name evidence="3" type="ORF">CQW44_21920</name>
</gene>
<dbReference type="PANTHER" id="PTHR11895">
    <property type="entry name" value="TRANSAMIDASE"/>
    <property type="match status" value="1"/>
</dbReference>
<evidence type="ECO:0000256" key="1">
    <source>
        <dbReference type="ARBA" id="ARBA00009199"/>
    </source>
</evidence>
<dbReference type="PROSITE" id="PS00571">
    <property type="entry name" value="AMIDASES"/>
    <property type="match status" value="1"/>
</dbReference>
<evidence type="ECO:0000259" key="2">
    <source>
        <dbReference type="Pfam" id="PF01425"/>
    </source>
</evidence>
<dbReference type="InterPro" id="IPR020556">
    <property type="entry name" value="Amidase_CS"/>
</dbReference>
<dbReference type="InterPro" id="IPR036928">
    <property type="entry name" value="AS_sf"/>
</dbReference>
<evidence type="ECO:0000313" key="4">
    <source>
        <dbReference type="Proteomes" id="UP000276379"/>
    </source>
</evidence>
<dbReference type="Pfam" id="PF01425">
    <property type="entry name" value="Amidase"/>
    <property type="match status" value="1"/>
</dbReference>
<feature type="domain" description="Amidase" evidence="2">
    <location>
        <begin position="32"/>
        <end position="454"/>
    </location>
</feature>
<evidence type="ECO:0000313" key="3">
    <source>
        <dbReference type="EMBL" id="RRQ84711.1"/>
    </source>
</evidence>
<protein>
    <submittedName>
        <fullName evidence="3">Amidase</fullName>
    </submittedName>
</protein>
<dbReference type="InterPro" id="IPR023631">
    <property type="entry name" value="Amidase_dom"/>
</dbReference>
<dbReference type="GO" id="GO:0003824">
    <property type="term" value="F:catalytic activity"/>
    <property type="evidence" value="ECO:0007669"/>
    <property type="project" value="InterPro"/>
</dbReference>
<keyword evidence="4" id="KW-1185">Reference proteome</keyword>
<organism evidence="3 4">
    <name type="scientific">Streptomyces griseofuscus</name>
    <dbReference type="NCBI Taxonomy" id="146922"/>
    <lineage>
        <taxon>Bacteria</taxon>
        <taxon>Bacillati</taxon>
        <taxon>Actinomycetota</taxon>
        <taxon>Actinomycetes</taxon>
        <taxon>Kitasatosporales</taxon>
        <taxon>Streptomycetaceae</taxon>
        <taxon>Streptomyces</taxon>
    </lineage>
</organism>
<dbReference type="InterPro" id="IPR000120">
    <property type="entry name" value="Amidase"/>
</dbReference>
<comment type="caution">
    <text evidence="3">The sequence shown here is derived from an EMBL/GenBank/DDBJ whole genome shotgun (WGS) entry which is preliminary data.</text>
</comment>
<dbReference type="PANTHER" id="PTHR11895:SF7">
    <property type="entry name" value="GLUTAMYL-TRNA(GLN) AMIDOTRANSFERASE SUBUNIT A, MITOCHONDRIAL"/>
    <property type="match status" value="1"/>
</dbReference>
<dbReference type="EMBL" id="PDES01000009">
    <property type="protein sequence ID" value="RRQ84711.1"/>
    <property type="molecule type" value="Genomic_DNA"/>
</dbReference>
<dbReference type="Proteomes" id="UP000276379">
    <property type="component" value="Unassembled WGS sequence"/>
</dbReference>
<dbReference type="AlphaFoldDB" id="A0A3R8WSG3"/>
<accession>A0A3R8WSG3</accession>
<dbReference type="RefSeq" id="WP_125214087.1">
    <property type="nucleotide sequence ID" value="NZ_PDES01000009.1"/>
</dbReference>
<reference evidence="3 4" key="1">
    <citation type="submission" date="2017-10" db="EMBL/GenBank/DDBJ databases">
        <title>Draft genome of actinobacteria isolated from guarana (Paullinia cupana (Mart.) Ducke.</title>
        <authorList>
            <person name="Siqueira K.A."/>
            <person name="Liotti R.G."/>
            <person name="Mendes T.A."/>
            <person name="Soares M.A."/>
        </authorList>
    </citation>
    <scope>NUCLEOTIDE SEQUENCE [LARGE SCALE GENOMIC DNA]</scope>
    <source>
        <strain evidence="3 4">199</strain>
    </source>
</reference>
<proteinExistence type="inferred from homology"/>
<sequence>MKLSEYVRYDGVGLADLVARGQVTAAELAATAQAASDAVNPRLNAIVETWPAQDIPAAGSTPLAGVPFLIKDLAVAMAGKRVELGSRIAAGNVAGADSSLMARLRRAGLVTLGRTATPEFAYSTTTEGVLYGATRNPWDPARSPGGSSGGSGAAVAAGVVPIAHATDAAGSVRVPAAANGLFGLKPTRGRISMGPDTDEVFNGLAVHGFLSRSVRDSAALLDLVHGPEAGDPYAAPRPERPYTREITRSPGSLRIGLLTRPWGGRAVEGTVLDAVLRSARLAESLGHRVAEVQVELGIGWEEFVQANARLWSTNLVTWIDGFATAFERPVDLTTLEPETLASYVYGRRVSGAEFVDALAMRNRVARAIGRYFTEYDLLLTPTLPELPVPLGTYAEDAEGVDGLGWLEQVFHRSPFTAAFNIAGTPAMSVPLETDPATGLPIGIQFAAGYGREDVLFRLAGQLEEAAPWARRIPAVWAGNRQDA</sequence>
<dbReference type="SUPFAM" id="SSF75304">
    <property type="entry name" value="Amidase signature (AS) enzymes"/>
    <property type="match status" value="1"/>
</dbReference>